<evidence type="ECO:0000313" key="3">
    <source>
        <dbReference type="EMBL" id="MDP4530379.1"/>
    </source>
</evidence>
<feature type="compositionally biased region" description="Polar residues" evidence="1">
    <location>
        <begin position="117"/>
        <end position="132"/>
    </location>
</feature>
<comment type="caution">
    <text evidence="3">The sequence shown here is derived from an EMBL/GenBank/DDBJ whole genome shotgun (WGS) entry which is preliminary data.</text>
</comment>
<dbReference type="Proteomes" id="UP001236258">
    <property type="component" value="Unassembled WGS sequence"/>
</dbReference>
<dbReference type="Pfam" id="PF03334">
    <property type="entry name" value="PhaG_MnhG_YufB"/>
    <property type="match status" value="1"/>
</dbReference>
<proteinExistence type="predicted"/>
<dbReference type="PANTHER" id="PTHR34703:SF1">
    <property type="entry name" value="ANTIPORTER SUBUNIT MNHG2-RELATED"/>
    <property type="match status" value="1"/>
</dbReference>
<dbReference type="RefSeq" id="WP_228591038.1">
    <property type="nucleotide sequence ID" value="NZ_JAUZVY010000007.1"/>
</dbReference>
<feature type="transmembrane region" description="Helical" evidence="2">
    <location>
        <begin position="42"/>
        <end position="61"/>
    </location>
</feature>
<accession>A0ABT9GU19</accession>
<keyword evidence="2" id="KW-0812">Transmembrane</keyword>
<dbReference type="NCBIfam" id="NF009316">
    <property type="entry name" value="PRK12674.1-5"/>
    <property type="match status" value="1"/>
</dbReference>
<dbReference type="PANTHER" id="PTHR34703">
    <property type="entry name" value="ANTIPORTER SUBUNIT MNHG2-RELATED"/>
    <property type="match status" value="1"/>
</dbReference>
<gene>
    <name evidence="3" type="ORF">Q3O59_15210</name>
</gene>
<evidence type="ECO:0000256" key="1">
    <source>
        <dbReference type="SAM" id="MobiDB-lite"/>
    </source>
</evidence>
<keyword evidence="2" id="KW-1133">Transmembrane helix</keyword>
<evidence type="ECO:0000256" key="2">
    <source>
        <dbReference type="SAM" id="Phobius"/>
    </source>
</evidence>
<sequence>MWIVELFISLCLVFGAVIAFIGALGLVRLPDFYSRLHGPTKAGTLGVGSTLLGSFLVFTVYHDAISMQEALITAFIFTTAPVSANMLAKAALHRQLPWVKGTQNPPKPVRKARPEQASEQAAEQGTQQSAEK</sequence>
<dbReference type="NCBIfam" id="TIGR01300">
    <property type="entry name" value="CPA3_mnhG_phaG"/>
    <property type="match status" value="1"/>
</dbReference>
<protein>
    <submittedName>
        <fullName evidence="3">Na+/H+ antiporter subunit G</fullName>
    </submittedName>
</protein>
<reference evidence="3 4" key="1">
    <citation type="submission" date="2023-08" db="EMBL/GenBank/DDBJ databases">
        <authorList>
            <person name="Joshi A."/>
            <person name="Thite S."/>
        </authorList>
    </citation>
    <scope>NUCLEOTIDE SEQUENCE [LARGE SCALE GENOMIC DNA]</scope>
    <source>
        <strain evidence="3 4">1E1</strain>
    </source>
</reference>
<evidence type="ECO:0000313" key="4">
    <source>
        <dbReference type="Proteomes" id="UP001236258"/>
    </source>
</evidence>
<feature type="transmembrane region" description="Helical" evidence="2">
    <location>
        <begin position="6"/>
        <end position="30"/>
    </location>
</feature>
<name>A0ABT9GU19_9GAMM</name>
<feature type="region of interest" description="Disordered" evidence="1">
    <location>
        <begin position="99"/>
        <end position="132"/>
    </location>
</feature>
<dbReference type="InterPro" id="IPR005133">
    <property type="entry name" value="PhaG_MnhG_YufB"/>
</dbReference>
<dbReference type="EMBL" id="JAUZVY010000007">
    <property type="protein sequence ID" value="MDP4530379.1"/>
    <property type="molecule type" value="Genomic_DNA"/>
</dbReference>
<keyword evidence="2" id="KW-0472">Membrane</keyword>
<organism evidence="3 4">
    <name type="scientific">Alkalimonas delamerensis</name>
    <dbReference type="NCBI Taxonomy" id="265981"/>
    <lineage>
        <taxon>Bacteria</taxon>
        <taxon>Pseudomonadati</taxon>
        <taxon>Pseudomonadota</taxon>
        <taxon>Gammaproteobacteria</taxon>
        <taxon>Alkalimonas</taxon>
    </lineage>
</organism>
<keyword evidence="4" id="KW-1185">Reference proteome</keyword>